<reference evidence="4" key="1">
    <citation type="submission" date="2019-09" db="EMBL/GenBank/DDBJ databases">
        <title>Characterisation of the sponge microbiome using genome-centric metagenomics.</title>
        <authorList>
            <person name="Engelberts J.P."/>
            <person name="Robbins S.J."/>
            <person name="De Goeij J.M."/>
            <person name="Aranda M."/>
            <person name="Bell S.C."/>
            <person name="Webster N.S."/>
        </authorList>
    </citation>
    <scope>NUCLEOTIDE SEQUENCE</scope>
    <source>
        <strain evidence="4">SB0664_bin_43</strain>
    </source>
</reference>
<dbReference type="PANTHER" id="PTHR36504">
    <property type="entry name" value="LIPOPOLYSACCHARIDE EXPORT SYSTEM PROTEIN LPTA"/>
    <property type="match status" value="1"/>
</dbReference>
<dbReference type="InterPro" id="IPR052037">
    <property type="entry name" value="LPS_export_LptA"/>
</dbReference>
<proteinExistence type="predicted"/>
<accession>A0A6B0Y4F7</accession>
<dbReference type="GO" id="GO:0009279">
    <property type="term" value="C:cell outer membrane"/>
    <property type="evidence" value="ECO:0007669"/>
    <property type="project" value="TreeGrafter"/>
</dbReference>
<evidence type="ECO:0000259" key="3">
    <source>
        <dbReference type="Pfam" id="PF03968"/>
    </source>
</evidence>
<name>A0A6B0Y4F7_9RHOB</name>
<feature type="signal peptide" evidence="2">
    <location>
        <begin position="1"/>
        <end position="17"/>
    </location>
</feature>
<comment type="caution">
    <text evidence="4">The sequence shown here is derived from an EMBL/GenBank/DDBJ whole genome shotgun (WGS) entry which is preliminary data.</text>
</comment>
<dbReference type="GO" id="GO:0017089">
    <property type="term" value="F:glycolipid transfer activity"/>
    <property type="evidence" value="ECO:0007669"/>
    <property type="project" value="TreeGrafter"/>
</dbReference>
<dbReference type="Gene3D" id="2.60.450.10">
    <property type="entry name" value="Lipopolysaccharide (LPS) transport protein A like domain"/>
    <property type="match status" value="1"/>
</dbReference>
<dbReference type="PANTHER" id="PTHR36504:SF1">
    <property type="entry name" value="LIPOPOLYSACCHARIDE EXPORT SYSTEM PROTEIN LPTA"/>
    <property type="match status" value="1"/>
</dbReference>
<dbReference type="GO" id="GO:0015920">
    <property type="term" value="P:lipopolysaccharide transport"/>
    <property type="evidence" value="ECO:0007669"/>
    <property type="project" value="TreeGrafter"/>
</dbReference>
<protein>
    <submittedName>
        <fullName evidence="4">Lipopolysaccharide transport periplasmic protein LptA</fullName>
    </submittedName>
</protein>
<evidence type="ECO:0000256" key="2">
    <source>
        <dbReference type="SAM" id="SignalP"/>
    </source>
</evidence>
<feature type="chain" id="PRO_5025490842" evidence="2">
    <location>
        <begin position="18"/>
        <end position="166"/>
    </location>
</feature>
<dbReference type="Pfam" id="PF03968">
    <property type="entry name" value="LptD_N"/>
    <property type="match status" value="1"/>
</dbReference>
<keyword evidence="1 2" id="KW-0732">Signal</keyword>
<dbReference type="GO" id="GO:0030288">
    <property type="term" value="C:outer membrane-bounded periplasmic space"/>
    <property type="evidence" value="ECO:0007669"/>
    <property type="project" value="TreeGrafter"/>
</dbReference>
<organism evidence="4">
    <name type="scientific">Boseongicola sp. SB0664_bin_43</name>
    <dbReference type="NCBI Taxonomy" id="2604844"/>
    <lineage>
        <taxon>Bacteria</taxon>
        <taxon>Pseudomonadati</taxon>
        <taxon>Pseudomonadota</taxon>
        <taxon>Alphaproteobacteria</taxon>
        <taxon>Rhodobacterales</taxon>
        <taxon>Paracoccaceae</taxon>
        <taxon>Boseongicola</taxon>
    </lineage>
</organism>
<evidence type="ECO:0000313" key="4">
    <source>
        <dbReference type="EMBL" id="MXY34609.1"/>
    </source>
</evidence>
<gene>
    <name evidence="4" type="ORF">F4Y60_11090</name>
</gene>
<dbReference type="AlphaFoldDB" id="A0A6B0Y4F7"/>
<evidence type="ECO:0000256" key="1">
    <source>
        <dbReference type="ARBA" id="ARBA00022729"/>
    </source>
</evidence>
<sequence length="166" mass="17139">MTLRFALISVLALLAHAASSQIAGIKLGSAGFDRTQPVEVTADTLFLDQENGSATFDGNVLVVQDSLRLSASRVLVEYSDDGGGASGIARLLATGGVTFVTSGEAVEASEAAYSVEDAEVRFSGDVLLTQGPNSISGDRLTINLETGSGLMEGRVRTIFNPQGGSQ</sequence>
<dbReference type="InterPro" id="IPR005653">
    <property type="entry name" value="OstA-like_N"/>
</dbReference>
<dbReference type="EMBL" id="VXRY01000451">
    <property type="protein sequence ID" value="MXY34609.1"/>
    <property type="molecule type" value="Genomic_DNA"/>
</dbReference>
<feature type="domain" description="Organic solvent tolerance-like N-terminal" evidence="3">
    <location>
        <begin position="39"/>
        <end position="147"/>
    </location>
</feature>